<dbReference type="PANTHER" id="PTHR46081:SF8">
    <property type="entry name" value="PEPTIDE METHIONINE SULFOXIDE REDUCTASE 2"/>
    <property type="match status" value="1"/>
</dbReference>
<dbReference type="Pfam" id="PF01641">
    <property type="entry name" value="SelR"/>
    <property type="match status" value="1"/>
</dbReference>
<proteinExistence type="predicted"/>
<dbReference type="AlphaFoldDB" id="A0A1G6LC51"/>
<dbReference type="STRING" id="1640674.SAMN05216323_103019"/>
<keyword evidence="10" id="KW-1185">Reference proteome</keyword>
<keyword evidence="5" id="KW-0560">Oxidoreductase</keyword>
<evidence type="ECO:0000256" key="4">
    <source>
        <dbReference type="ARBA" id="ARBA00022833"/>
    </source>
</evidence>
<dbReference type="GO" id="GO:0006979">
    <property type="term" value="P:response to oxidative stress"/>
    <property type="evidence" value="ECO:0007669"/>
    <property type="project" value="InterPro"/>
</dbReference>
<dbReference type="InterPro" id="IPR002579">
    <property type="entry name" value="Met_Sox_Rdtase_MsrB_dom"/>
</dbReference>
<accession>A0A1G6LC51</accession>
<organism evidence="9 10">
    <name type="scientific">Williamwhitmania taraxaci</name>
    <dbReference type="NCBI Taxonomy" id="1640674"/>
    <lineage>
        <taxon>Bacteria</taxon>
        <taxon>Pseudomonadati</taxon>
        <taxon>Bacteroidota</taxon>
        <taxon>Bacteroidia</taxon>
        <taxon>Bacteroidales</taxon>
        <taxon>Williamwhitmaniaceae</taxon>
        <taxon>Williamwhitmania</taxon>
    </lineage>
</organism>
<comment type="cofactor">
    <cofactor evidence="1">
        <name>Zn(2+)</name>
        <dbReference type="ChEBI" id="CHEBI:29105"/>
    </cofactor>
</comment>
<protein>
    <recommendedName>
        <fullName evidence="2">peptide-methionine (R)-S-oxide reductase</fullName>
        <ecNumber evidence="2">1.8.4.12</ecNumber>
    </recommendedName>
</protein>
<dbReference type="Gene3D" id="2.170.150.20">
    <property type="entry name" value="Peptide methionine sulfoxide reductase"/>
    <property type="match status" value="1"/>
</dbReference>
<dbReference type="Proteomes" id="UP000199452">
    <property type="component" value="Unassembled WGS sequence"/>
</dbReference>
<keyword evidence="3" id="KW-0479">Metal-binding</keyword>
<evidence type="ECO:0000256" key="6">
    <source>
        <dbReference type="ARBA" id="ARBA00048488"/>
    </source>
</evidence>
<dbReference type="GO" id="GO:0046872">
    <property type="term" value="F:metal ion binding"/>
    <property type="evidence" value="ECO:0007669"/>
    <property type="project" value="UniProtKB-KW"/>
</dbReference>
<dbReference type="EC" id="1.8.4.12" evidence="2"/>
<dbReference type="EMBL" id="FMYP01000030">
    <property type="protein sequence ID" value="SDC40784.1"/>
    <property type="molecule type" value="Genomic_DNA"/>
</dbReference>
<dbReference type="PROSITE" id="PS51790">
    <property type="entry name" value="MSRB"/>
    <property type="match status" value="1"/>
</dbReference>
<feature type="chain" id="PRO_5011568549" description="peptide-methionine (R)-S-oxide reductase" evidence="7">
    <location>
        <begin position="19"/>
        <end position="153"/>
    </location>
</feature>
<evidence type="ECO:0000313" key="10">
    <source>
        <dbReference type="Proteomes" id="UP000199452"/>
    </source>
</evidence>
<dbReference type="NCBIfam" id="TIGR00357">
    <property type="entry name" value="peptide-methionine (R)-S-oxide reductase MsrB"/>
    <property type="match status" value="1"/>
</dbReference>
<dbReference type="InterPro" id="IPR011057">
    <property type="entry name" value="Mss4-like_sf"/>
</dbReference>
<reference evidence="9 10" key="1">
    <citation type="submission" date="2016-09" db="EMBL/GenBank/DDBJ databases">
        <authorList>
            <person name="Capua I."/>
            <person name="De Benedictis P."/>
            <person name="Joannis T."/>
            <person name="Lombin L.H."/>
            <person name="Cattoli G."/>
        </authorList>
    </citation>
    <scope>NUCLEOTIDE SEQUENCE [LARGE SCALE GENOMIC DNA]</scope>
    <source>
        <strain evidence="9 10">A7P-90m</strain>
    </source>
</reference>
<evidence type="ECO:0000256" key="1">
    <source>
        <dbReference type="ARBA" id="ARBA00001947"/>
    </source>
</evidence>
<sequence length="153" mass="16938">MRFFLSVLVLTICLSASAQLKTGSKVKANDNVVLNKLTPEEEYVIVKKGTEQPFTGKYYKHSDKGMYVCRQCNSPLFRSEDKFDSGCGWPSFDSEVPGAIKRVVDKDGKRTEILCAKCGGHLGHVFFGEGFTQKNTRHCVNSISLGFKSGSTK</sequence>
<evidence type="ECO:0000259" key="8">
    <source>
        <dbReference type="PROSITE" id="PS51790"/>
    </source>
</evidence>
<evidence type="ECO:0000256" key="3">
    <source>
        <dbReference type="ARBA" id="ARBA00022723"/>
    </source>
</evidence>
<gene>
    <name evidence="9" type="ORF">SAMN05216323_103019</name>
</gene>
<keyword evidence="4" id="KW-0862">Zinc</keyword>
<feature type="domain" description="MsrB" evidence="8">
    <location>
        <begin position="30"/>
        <end position="150"/>
    </location>
</feature>
<dbReference type="PANTHER" id="PTHR46081">
    <property type="entry name" value="PEPTIDE METHIONINE SULFOXIDE REDUCTASE 2"/>
    <property type="match status" value="1"/>
</dbReference>
<dbReference type="GO" id="GO:0030091">
    <property type="term" value="P:protein repair"/>
    <property type="evidence" value="ECO:0007669"/>
    <property type="project" value="InterPro"/>
</dbReference>
<dbReference type="GO" id="GO:0033743">
    <property type="term" value="F:peptide-methionine (R)-S-oxide reductase activity"/>
    <property type="evidence" value="ECO:0007669"/>
    <property type="project" value="UniProtKB-EC"/>
</dbReference>
<evidence type="ECO:0000256" key="2">
    <source>
        <dbReference type="ARBA" id="ARBA00012499"/>
    </source>
</evidence>
<dbReference type="OrthoDB" id="4174719at2"/>
<keyword evidence="7" id="KW-0732">Signal</keyword>
<name>A0A1G6LC51_9BACT</name>
<dbReference type="NCBIfam" id="NF004036">
    <property type="entry name" value="PRK05508.1"/>
    <property type="match status" value="1"/>
</dbReference>
<dbReference type="SUPFAM" id="SSF51316">
    <property type="entry name" value="Mss4-like"/>
    <property type="match status" value="1"/>
</dbReference>
<evidence type="ECO:0000256" key="5">
    <source>
        <dbReference type="ARBA" id="ARBA00023002"/>
    </source>
</evidence>
<evidence type="ECO:0000313" key="9">
    <source>
        <dbReference type="EMBL" id="SDC40784.1"/>
    </source>
</evidence>
<feature type="signal peptide" evidence="7">
    <location>
        <begin position="1"/>
        <end position="18"/>
    </location>
</feature>
<evidence type="ECO:0000256" key="7">
    <source>
        <dbReference type="SAM" id="SignalP"/>
    </source>
</evidence>
<comment type="catalytic activity">
    <reaction evidence="6">
        <text>L-methionyl-[protein] + [thioredoxin]-disulfide + H2O = L-methionyl-(R)-S-oxide-[protein] + [thioredoxin]-dithiol</text>
        <dbReference type="Rhea" id="RHEA:24164"/>
        <dbReference type="Rhea" id="RHEA-COMP:10698"/>
        <dbReference type="Rhea" id="RHEA-COMP:10700"/>
        <dbReference type="Rhea" id="RHEA-COMP:12313"/>
        <dbReference type="Rhea" id="RHEA-COMP:12314"/>
        <dbReference type="ChEBI" id="CHEBI:15377"/>
        <dbReference type="ChEBI" id="CHEBI:16044"/>
        <dbReference type="ChEBI" id="CHEBI:29950"/>
        <dbReference type="ChEBI" id="CHEBI:45764"/>
        <dbReference type="ChEBI" id="CHEBI:50058"/>
        <dbReference type="EC" id="1.8.4.12"/>
    </reaction>
</comment>
<dbReference type="InterPro" id="IPR028427">
    <property type="entry name" value="Met_Sox_Rdtase_MsrB"/>
</dbReference>